<dbReference type="Gene3D" id="1.25.40.10">
    <property type="entry name" value="Tetratricopeptide repeat domain"/>
    <property type="match status" value="1"/>
</dbReference>
<dbReference type="EMBL" id="JAAGOX010000006">
    <property type="protein sequence ID" value="NDW44178.1"/>
    <property type="molecule type" value="Genomic_DNA"/>
</dbReference>
<dbReference type="InterPro" id="IPR011990">
    <property type="entry name" value="TPR-like_helical_dom_sf"/>
</dbReference>
<reference evidence="1" key="1">
    <citation type="submission" date="2020-02" db="EMBL/GenBank/DDBJ databases">
        <title>Delineation of the pyrene-degrading pathway in Roseobacter clade bacteria by genomic analysis.</title>
        <authorList>
            <person name="Zhou H."/>
            <person name="Wang H."/>
        </authorList>
    </citation>
    <scope>NUCLEOTIDE SEQUENCE</scope>
    <source>
        <strain evidence="1">PrR005</strain>
    </source>
</reference>
<evidence type="ECO:0000313" key="1">
    <source>
        <dbReference type="EMBL" id="NDW44178.1"/>
    </source>
</evidence>
<organism evidence="1">
    <name type="scientific">Ruegeria sp. PrR005</name>
    <dbReference type="NCBI Taxonomy" id="2706882"/>
    <lineage>
        <taxon>Bacteria</taxon>
        <taxon>Pseudomonadati</taxon>
        <taxon>Pseudomonadota</taxon>
        <taxon>Alphaproteobacteria</taxon>
        <taxon>Rhodobacterales</taxon>
        <taxon>Roseobacteraceae</taxon>
        <taxon>Ruegeria</taxon>
    </lineage>
</organism>
<name>A0A6B2NLF8_9RHOB</name>
<proteinExistence type="predicted"/>
<protein>
    <recommendedName>
        <fullName evidence="2">Adenylate cyclase</fullName>
    </recommendedName>
</protein>
<sequence>MSDIQLDRDAVAEQLDRIVSSTDFTAGPRARKFLAHLVAEELEGRGELLKGTALAMDVFGRDASFDPNSDPIVRIEAVKLRKALEHYYLTSGAGDEIIISVPKGHYRPKFEYRPLVQTGPQRAPRSGLPRLAILSFTGDDRERARLYREGLPEEIALELARFGQLSVISGWHEDAISANRSAVDLAARTDYVLRGNVREAGGSLRVSVQLSRLPDEALIWSDRLRIDADHADVFGLQEEIARQCATRLADAYGIVAEDLSAQYSGRKGTDAGVYEALLAFHAHMRTARLSSLNEFQELAQSALQDNPSSGLAHALVAIALIEAATLGSASVEDVVEKGRIHAEKAIALAPNCQEALFAAAAFAQARGDAARYRNLISRAIDANPNATLMMALVGGWLAKSGDVDSGLELVRAARERNPLLPIWLSISLAVQPLIAGDFRTASDLVRDIDARDSIYDWLLIAVAHALAGEQDLAHAAIAPFNERGIEPEDYVSTIRMDARLRERITAGLERIAAI</sequence>
<comment type="caution">
    <text evidence="1">The sequence shown here is derived from an EMBL/GenBank/DDBJ whole genome shotgun (WGS) entry which is preliminary data.</text>
</comment>
<dbReference type="RefSeq" id="WP_164128077.1">
    <property type="nucleotide sequence ID" value="NZ_JAAGOX010000006.1"/>
</dbReference>
<gene>
    <name evidence="1" type="ORF">G0P99_04350</name>
</gene>
<dbReference type="AlphaFoldDB" id="A0A6B2NLF8"/>
<dbReference type="SUPFAM" id="SSF48452">
    <property type="entry name" value="TPR-like"/>
    <property type="match status" value="1"/>
</dbReference>
<accession>A0A6B2NLF8</accession>
<evidence type="ECO:0008006" key="2">
    <source>
        <dbReference type="Google" id="ProtNLM"/>
    </source>
</evidence>